<feature type="domain" description="5'-Nucleotidase C-terminal" evidence="4">
    <location>
        <begin position="289"/>
        <end position="419"/>
    </location>
</feature>
<dbReference type="GO" id="GO:0008768">
    <property type="term" value="F:UDP-sugar diphosphatase activity"/>
    <property type="evidence" value="ECO:0007669"/>
    <property type="project" value="TreeGrafter"/>
</dbReference>
<dbReference type="InterPro" id="IPR036907">
    <property type="entry name" value="5'-Nucleotdase_C_sf"/>
</dbReference>
<evidence type="ECO:0000256" key="2">
    <source>
        <dbReference type="RuleBase" id="RU362119"/>
    </source>
</evidence>
<evidence type="ECO:0000256" key="1">
    <source>
        <dbReference type="ARBA" id="ARBA00022729"/>
    </source>
</evidence>
<feature type="domain" description="Calcineurin-like phosphoesterase" evidence="3">
    <location>
        <begin position="6"/>
        <end position="206"/>
    </location>
</feature>
<accession>A0A069CWZ2</accession>
<dbReference type="eggNOG" id="COG0737">
    <property type="taxonomic scope" value="Bacteria"/>
</dbReference>
<evidence type="ECO:0000313" key="6">
    <source>
        <dbReference type="Proteomes" id="UP000030643"/>
    </source>
</evidence>
<gene>
    <name evidence="5" type="primary">yunD</name>
    <name evidence="5" type="ORF">WOSG25_140300</name>
</gene>
<dbReference type="SUPFAM" id="SSF56300">
    <property type="entry name" value="Metallo-dependent phosphatases"/>
    <property type="match status" value="1"/>
</dbReference>
<evidence type="ECO:0000313" key="5">
    <source>
        <dbReference type="EMBL" id="GAK31728.1"/>
    </source>
</evidence>
<dbReference type="SUPFAM" id="SSF55816">
    <property type="entry name" value="5'-nucleotidase (syn. UDP-sugar hydrolase), C-terminal domain"/>
    <property type="match status" value="1"/>
</dbReference>
<keyword evidence="2" id="KW-0547">Nucleotide-binding</keyword>
<dbReference type="Pfam" id="PF00149">
    <property type="entry name" value="Metallophos"/>
    <property type="match status" value="1"/>
</dbReference>
<dbReference type="AlphaFoldDB" id="A0A069CWZ2"/>
<dbReference type="PRINTS" id="PR01607">
    <property type="entry name" value="APYRASEFAMLY"/>
</dbReference>
<dbReference type="PIRSF" id="PIRSF036361">
    <property type="entry name" value="YunD"/>
    <property type="match status" value="1"/>
</dbReference>
<dbReference type="InterPro" id="IPR006179">
    <property type="entry name" value="5_nucleotidase/apyrase"/>
</dbReference>
<organism evidence="5 6">
    <name type="scientific">Weissella oryzae (strain DSM 25784 / JCM 18191 / LMG 30913 / SG25)</name>
    <dbReference type="NCBI Taxonomy" id="1329250"/>
    <lineage>
        <taxon>Bacteria</taxon>
        <taxon>Bacillati</taxon>
        <taxon>Bacillota</taxon>
        <taxon>Bacilli</taxon>
        <taxon>Lactobacillales</taxon>
        <taxon>Lactobacillaceae</taxon>
        <taxon>Weissella</taxon>
    </lineage>
</organism>
<evidence type="ECO:0000259" key="3">
    <source>
        <dbReference type="Pfam" id="PF00149"/>
    </source>
</evidence>
<dbReference type="GO" id="GO:0046872">
    <property type="term" value="F:metal ion binding"/>
    <property type="evidence" value="ECO:0007669"/>
    <property type="project" value="InterPro"/>
</dbReference>
<dbReference type="Gene3D" id="3.90.780.10">
    <property type="entry name" value="5'-Nucleotidase, C-terminal domain"/>
    <property type="match status" value="1"/>
</dbReference>
<dbReference type="PANTHER" id="PTHR11575:SF23">
    <property type="entry name" value="5-NUCLEOTIDASE FAMILY PROTEIN"/>
    <property type="match status" value="1"/>
</dbReference>
<dbReference type="Pfam" id="PF02872">
    <property type="entry name" value="5_nucleotid_C"/>
    <property type="match status" value="1"/>
</dbReference>
<dbReference type="PANTHER" id="PTHR11575">
    <property type="entry name" value="5'-NUCLEOTIDASE-RELATED"/>
    <property type="match status" value="1"/>
</dbReference>
<protein>
    <submittedName>
        <fullName evidence="5">Putative nuclease/nucleotidase/phosphoesterase</fullName>
    </submittedName>
</protein>
<dbReference type="EMBL" id="DF820497">
    <property type="protein sequence ID" value="GAK31728.1"/>
    <property type="molecule type" value="Genomic_DNA"/>
</dbReference>
<name>A0A069CWZ2_WEIOS</name>
<dbReference type="GO" id="GO:0009166">
    <property type="term" value="P:nucleotide catabolic process"/>
    <property type="evidence" value="ECO:0007669"/>
    <property type="project" value="InterPro"/>
</dbReference>
<keyword evidence="2" id="KW-0378">Hydrolase</keyword>
<dbReference type="PROSITE" id="PS00785">
    <property type="entry name" value="5_NUCLEOTIDASE_1"/>
    <property type="match status" value="1"/>
</dbReference>
<evidence type="ECO:0000259" key="4">
    <source>
        <dbReference type="Pfam" id="PF02872"/>
    </source>
</evidence>
<dbReference type="Proteomes" id="UP000030643">
    <property type="component" value="Unassembled WGS sequence"/>
</dbReference>
<dbReference type="OrthoDB" id="9793179at2"/>
<dbReference type="GO" id="GO:0008253">
    <property type="term" value="F:5'-nucleotidase activity"/>
    <property type="evidence" value="ECO:0007669"/>
    <property type="project" value="TreeGrafter"/>
</dbReference>
<keyword evidence="1" id="KW-0732">Signal</keyword>
<comment type="similarity">
    <text evidence="2">Belongs to the 5'-nucleotidase family.</text>
</comment>
<dbReference type="RefSeq" id="WP_027699665.1">
    <property type="nucleotide sequence ID" value="NZ_DF820497.1"/>
</dbReference>
<dbReference type="InterPro" id="IPR006146">
    <property type="entry name" value="5'-Nucleotdase_CS"/>
</dbReference>
<dbReference type="GO" id="GO:0000166">
    <property type="term" value="F:nucleotide binding"/>
    <property type="evidence" value="ECO:0007669"/>
    <property type="project" value="UniProtKB-KW"/>
</dbReference>
<dbReference type="GO" id="GO:0030288">
    <property type="term" value="C:outer membrane-bounded periplasmic space"/>
    <property type="evidence" value="ECO:0007669"/>
    <property type="project" value="TreeGrafter"/>
</dbReference>
<dbReference type="CDD" id="cd00845">
    <property type="entry name" value="MPP_UshA_N_like"/>
    <property type="match status" value="1"/>
</dbReference>
<dbReference type="InterPro" id="IPR004843">
    <property type="entry name" value="Calcineurin-like_PHP"/>
</dbReference>
<proteinExistence type="inferred from homology"/>
<dbReference type="InterPro" id="IPR029052">
    <property type="entry name" value="Metallo-depent_PP-like"/>
</dbReference>
<dbReference type="InterPro" id="IPR011240">
    <property type="entry name" value="Pesterase_YunD"/>
</dbReference>
<dbReference type="STRING" id="1329250.WOSG25_140300"/>
<dbReference type="InterPro" id="IPR008334">
    <property type="entry name" value="5'-Nucleotdase_C"/>
</dbReference>
<dbReference type="Gene3D" id="3.60.21.10">
    <property type="match status" value="1"/>
</dbReference>
<sequence>MTEEITILHTNDFHSHFENWPKIRRYLENQKRQLVRENHTVLTFDIGDFMDRVHPLTEATMGQANVDLLNEVGYDAVTVGNNEMLGFPHAVMDEMYERANFKVLLANVKDRQTATTPKWASQYQIIETKAKTKLGIIAFTAPFILTFPLLGWDPQAASEALKPLLAELTPKVDCIILLSHLGLPTDRFLADNFSQLDLIIGAHTHHLLPEGEERNHSLLAAAGKYGQHVGKISLTLEAGKIIAKQASVQSTADLPALPTDDVEIAKAYETGKKLLQKQKIALLPTTYAKDSNAANRLVDLGLKALELKTNTKVAMLSTGLFLNDLPAGPVNAFDLHQLLPHAVHANRVTLTGENLLRLYREVNKNRMFMRAAKIRGMGFRGDTWGEIIWDGLTQSKTGELLVNGEALDLQAKYQVGSLDHYLFIPYFPTLEIAGENELLYDTVFREDFGDYLAQKFPQL</sequence>
<reference evidence="6" key="1">
    <citation type="journal article" date="2014" name="Genome Announc.">
        <title>Draft genome sequence of Weissella oryzae SG25T, isolated from fermented rice grains.</title>
        <authorList>
            <person name="Tanizawa Y."/>
            <person name="Fujisawa T."/>
            <person name="Mochizuki T."/>
            <person name="Kaminuma E."/>
            <person name="Suzuki Y."/>
            <person name="Nakamura Y."/>
            <person name="Tohno M."/>
        </authorList>
    </citation>
    <scope>NUCLEOTIDE SEQUENCE [LARGE SCALE GENOMIC DNA]</scope>
    <source>
        <strain evidence="6">DSM 25784 / JCM 18191 / LMG 30913 / SG25</strain>
    </source>
</reference>
<keyword evidence="6" id="KW-1185">Reference proteome</keyword>